<dbReference type="InterPro" id="IPR020556">
    <property type="entry name" value="Amidase_CS"/>
</dbReference>
<comment type="caution">
    <text evidence="3">The sequence shown here is derived from an EMBL/GenBank/DDBJ whole genome shotgun (WGS) entry which is preliminary data.</text>
</comment>
<name>A0A4R4DMC5_9PROT</name>
<dbReference type="InterPro" id="IPR036928">
    <property type="entry name" value="AS_sf"/>
</dbReference>
<dbReference type="AlphaFoldDB" id="A0A4R4DMC5"/>
<dbReference type="InterPro" id="IPR023631">
    <property type="entry name" value="Amidase_dom"/>
</dbReference>
<comment type="similarity">
    <text evidence="1">Belongs to the amidase family.</text>
</comment>
<dbReference type="EMBL" id="SKBM01000012">
    <property type="protein sequence ID" value="TCZ60961.1"/>
    <property type="molecule type" value="Genomic_DNA"/>
</dbReference>
<protein>
    <submittedName>
        <fullName evidence="3">Amidase</fullName>
        <ecNumber evidence="3">3.5.1.4</ecNumber>
    </submittedName>
</protein>
<dbReference type="NCBIfam" id="NF005687">
    <property type="entry name" value="PRK07487.1"/>
    <property type="match status" value="1"/>
</dbReference>
<evidence type="ECO:0000259" key="2">
    <source>
        <dbReference type="Pfam" id="PF01425"/>
    </source>
</evidence>
<dbReference type="OrthoDB" id="9811471at2"/>
<dbReference type="Pfam" id="PF01425">
    <property type="entry name" value="Amidase"/>
    <property type="match status" value="1"/>
</dbReference>
<dbReference type="PANTHER" id="PTHR11895">
    <property type="entry name" value="TRANSAMIDASE"/>
    <property type="match status" value="1"/>
</dbReference>
<keyword evidence="3" id="KW-0378">Hydrolase</keyword>
<evidence type="ECO:0000313" key="3">
    <source>
        <dbReference type="EMBL" id="TCZ60961.1"/>
    </source>
</evidence>
<dbReference type="InterPro" id="IPR000120">
    <property type="entry name" value="Amidase"/>
</dbReference>
<sequence length="467" mass="49103">MQHLPPETWRWDAVDIARAIRLGALSAREAAEAALARLEAVNPAINAVVDPLPDLALAAAEAADAARARGEQLGPLHGVPVTVKVNADMEGRATTNGVVAFQDAIAPEDSAVVGNLRKAGAVVIGRTNTPAFSWRWFTDNDLHGRTLNPWSRGHTPGGSSGGASAAVAAGIGAIAHGNDIGGSVRYPAYACGVAGLRPSAGRIPAFNPGAKAERSLSAQILSTQGPLARRVRDLRLALEAMAAPDWRDPWQAPVSLEGPPLPGPIRVALCIDPMRQGVHPAVAAAVRAAGEALSRAGYAVEEAEPPGFAAVAADWDAFIHAEAVVFLREGFRTLADARARAIFAEMGERELPDLPSWMRLLAGRATHQRAWAGWMQSYPLLLIPVSAEPPFPQGLDETDFARVFRAQGPLFPTVHLGLPSVSVPTGVADGLPMGVQVVAPRWREDLALAAAEAIEAAFPMPTPIDPR</sequence>
<dbReference type="SUPFAM" id="SSF75304">
    <property type="entry name" value="Amidase signature (AS) enzymes"/>
    <property type="match status" value="1"/>
</dbReference>
<feature type="domain" description="Amidase" evidence="2">
    <location>
        <begin position="29"/>
        <end position="446"/>
    </location>
</feature>
<accession>A0A4R4DMC5</accession>
<gene>
    <name evidence="3" type="ORF">EXY23_14440</name>
</gene>
<proteinExistence type="inferred from homology"/>
<dbReference type="EC" id="3.5.1.4" evidence="3"/>
<reference evidence="3 4" key="1">
    <citation type="submission" date="2019-03" db="EMBL/GenBank/DDBJ databases">
        <title>Paracraurococcus aquatilis NE82 genome sequence.</title>
        <authorList>
            <person name="Zhao Y."/>
            <person name="Du Z."/>
        </authorList>
    </citation>
    <scope>NUCLEOTIDE SEQUENCE [LARGE SCALE GENOMIC DNA]</scope>
    <source>
        <strain evidence="3 4">NE82</strain>
    </source>
</reference>
<dbReference type="PROSITE" id="PS00571">
    <property type="entry name" value="AMIDASES"/>
    <property type="match status" value="1"/>
</dbReference>
<organism evidence="3 4">
    <name type="scientific">Roseicella aquatilis</name>
    <dbReference type="NCBI Taxonomy" id="2527868"/>
    <lineage>
        <taxon>Bacteria</taxon>
        <taxon>Pseudomonadati</taxon>
        <taxon>Pseudomonadota</taxon>
        <taxon>Alphaproteobacteria</taxon>
        <taxon>Acetobacterales</taxon>
        <taxon>Roseomonadaceae</taxon>
        <taxon>Roseicella</taxon>
    </lineage>
</organism>
<evidence type="ECO:0000256" key="1">
    <source>
        <dbReference type="ARBA" id="ARBA00009199"/>
    </source>
</evidence>
<evidence type="ECO:0000313" key="4">
    <source>
        <dbReference type="Proteomes" id="UP000295023"/>
    </source>
</evidence>
<dbReference type="Gene3D" id="3.90.1300.10">
    <property type="entry name" value="Amidase signature (AS) domain"/>
    <property type="match status" value="1"/>
</dbReference>
<dbReference type="GO" id="GO:0004040">
    <property type="term" value="F:amidase activity"/>
    <property type="evidence" value="ECO:0007669"/>
    <property type="project" value="UniProtKB-EC"/>
</dbReference>
<dbReference type="PANTHER" id="PTHR11895:SF7">
    <property type="entry name" value="GLUTAMYL-TRNA(GLN) AMIDOTRANSFERASE SUBUNIT A, MITOCHONDRIAL"/>
    <property type="match status" value="1"/>
</dbReference>
<dbReference type="RefSeq" id="WP_132290451.1">
    <property type="nucleotide sequence ID" value="NZ_SKBM01000012.1"/>
</dbReference>
<keyword evidence="4" id="KW-1185">Reference proteome</keyword>
<dbReference type="Proteomes" id="UP000295023">
    <property type="component" value="Unassembled WGS sequence"/>
</dbReference>